<dbReference type="InterPro" id="IPR024957">
    <property type="entry name" value="Cep57_MT-bd_dom"/>
</dbReference>
<dbReference type="SUPFAM" id="SSF57997">
    <property type="entry name" value="Tropomyosin"/>
    <property type="match status" value="1"/>
</dbReference>
<comment type="similarity">
    <text evidence="2">Belongs to the translokin family.</text>
</comment>
<keyword evidence="6" id="KW-0206">Cytoskeleton</keyword>
<dbReference type="EMBL" id="CAWYQH010000163">
    <property type="protein sequence ID" value="CAK8697552.1"/>
    <property type="molecule type" value="Genomic_DNA"/>
</dbReference>
<evidence type="ECO:0000256" key="2">
    <source>
        <dbReference type="ARBA" id="ARBA00008179"/>
    </source>
</evidence>
<feature type="compositionally biased region" description="Polar residues" evidence="8">
    <location>
        <begin position="109"/>
        <end position="119"/>
    </location>
</feature>
<feature type="domain" description="Cep57 centrosome microtubule-binding" evidence="9">
    <location>
        <begin position="390"/>
        <end position="461"/>
    </location>
</feature>
<evidence type="ECO:0000313" key="12">
    <source>
        <dbReference type="Proteomes" id="UP001642483"/>
    </source>
</evidence>
<evidence type="ECO:0000256" key="1">
    <source>
        <dbReference type="ARBA" id="ARBA00004300"/>
    </source>
</evidence>
<feature type="domain" description="Cep57 centrosome localisation" evidence="10">
    <location>
        <begin position="55"/>
        <end position="112"/>
    </location>
</feature>
<feature type="coiled-coil region" evidence="7">
    <location>
        <begin position="60"/>
        <end position="87"/>
    </location>
</feature>
<accession>A0ABP0H0N2</accession>
<dbReference type="PANTHER" id="PTHR19336">
    <property type="entry name" value="UNCHARACTERIZED DUF1167"/>
    <property type="match status" value="1"/>
</dbReference>
<feature type="region of interest" description="Disordered" evidence="8">
    <location>
        <begin position="459"/>
        <end position="522"/>
    </location>
</feature>
<keyword evidence="4" id="KW-0493">Microtubule</keyword>
<organism evidence="11 12">
    <name type="scientific">Clavelina lepadiformis</name>
    <name type="common">Light-bulb sea squirt</name>
    <name type="synonym">Ascidia lepadiformis</name>
    <dbReference type="NCBI Taxonomy" id="159417"/>
    <lineage>
        <taxon>Eukaryota</taxon>
        <taxon>Metazoa</taxon>
        <taxon>Chordata</taxon>
        <taxon>Tunicata</taxon>
        <taxon>Ascidiacea</taxon>
        <taxon>Aplousobranchia</taxon>
        <taxon>Clavelinidae</taxon>
        <taxon>Clavelina</taxon>
    </lineage>
</organism>
<protein>
    <recommendedName>
        <fullName evidence="13">Centrosomal protein of 57 kDa</fullName>
    </recommendedName>
</protein>
<keyword evidence="3" id="KW-0963">Cytoplasm</keyword>
<dbReference type="Gene3D" id="1.20.58.90">
    <property type="match status" value="1"/>
</dbReference>
<comment type="subcellular location">
    <subcellularLocation>
        <location evidence="1">Cytoplasm</location>
        <location evidence="1">Cytoskeleton</location>
        <location evidence="1">Microtubule organizing center</location>
        <location evidence="1">Centrosome</location>
    </subcellularLocation>
</comment>
<feature type="region of interest" description="Disordered" evidence="8">
    <location>
        <begin position="267"/>
        <end position="310"/>
    </location>
</feature>
<feature type="compositionally biased region" description="Polar residues" evidence="8">
    <location>
        <begin position="474"/>
        <end position="494"/>
    </location>
</feature>
<dbReference type="Pfam" id="PF06657">
    <property type="entry name" value="Cep57_MT_bd"/>
    <property type="match status" value="1"/>
</dbReference>
<keyword evidence="12" id="KW-1185">Reference proteome</keyword>
<evidence type="ECO:0000259" key="9">
    <source>
        <dbReference type="Pfam" id="PF06657"/>
    </source>
</evidence>
<dbReference type="InterPro" id="IPR051756">
    <property type="entry name" value="Centrosomal_MT-associated"/>
</dbReference>
<evidence type="ECO:0000259" key="10">
    <source>
        <dbReference type="Pfam" id="PF14073"/>
    </source>
</evidence>
<feature type="region of interest" description="Disordered" evidence="8">
    <location>
        <begin position="97"/>
        <end position="150"/>
    </location>
</feature>
<evidence type="ECO:0000256" key="4">
    <source>
        <dbReference type="ARBA" id="ARBA00022701"/>
    </source>
</evidence>
<dbReference type="Proteomes" id="UP001642483">
    <property type="component" value="Unassembled WGS sequence"/>
</dbReference>
<evidence type="ECO:0000256" key="3">
    <source>
        <dbReference type="ARBA" id="ARBA00022490"/>
    </source>
</evidence>
<evidence type="ECO:0000256" key="6">
    <source>
        <dbReference type="ARBA" id="ARBA00023212"/>
    </source>
</evidence>
<feature type="domain" description="Cep57 centrosome localisation" evidence="10">
    <location>
        <begin position="132"/>
        <end position="267"/>
    </location>
</feature>
<name>A0ABP0H0N2_CLALP</name>
<evidence type="ECO:0008006" key="13">
    <source>
        <dbReference type="Google" id="ProtNLM"/>
    </source>
</evidence>
<evidence type="ECO:0000313" key="11">
    <source>
        <dbReference type="EMBL" id="CAK8697552.1"/>
    </source>
</evidence>
<dbReference type="Pfam" id="PF14073">
    <property type="entry name" value="Cep57_CLD"/>
    <property type="match status" value="2"/>
</dbReference>
<sequence>MVEFRNTRKMTSLFDDPSIIASYQEYPTRRPFLNSEMTRTPDKKINACPESSSQAVLSALKGLQDKIHNLEMDRSKAERNLKSLAAETSLYKDMLKDTKRMSPAANKPPRTSQMRVTTLQPPPASRQPVTSQRGSAVRKEAEENSVEVESQLRNADTRCRLLERQLENMRRMVQQAERERSDALERQVALERERGRMTAENMDAHAKLNKLEEIHDRFDDLLSRKDKSEQKVKELEEKLKMEIHQKKLLSDQTAQIQSQAQANQILMKHEAKKPPKPKRKTLKKKKRQATTTTNKAVSAPSKPPLSKQNIAGQPHYRVNLADIPFVTGTSTSPSHAVSANVQKLLHRLKHHSPLYCNDQVVCDEIQSSDNNSGDDEPTVNQNKIKLKPASRKFSSTEEDLSDLLVALQDEFGRMTFEHQALAKQMANTSDDEVSMDLQCELDALVQKMDKKGEQIATVRRHRAQLDKSRRNKLKQSNSKAASATVNGRSSSVPCTTRKGRIAGRPASATTSPRQSPGDLRQKRIAFLRDMRTVRSALKENDLSWD</sequence>
<comment type="caution">
    <text evidence="11">The sequence shown here is derived from an EMBL/GenBank/DDBJ whole genome shotgun (WGS) entry which is preliminary data.</text>
</comment>
<evidence type="ECO:0000256" key="5">
    <source>
        <dbReference type="ARBA" id="ARBA00023054"/>
    </source>
</evidence>
<reference evidence="11 12" key="1">
    <citation type="submission" date="2024-02" db="EMBL/GenBank/DDBJ databases">
        <authorList>
            <person name="Daric V."/>
            <person name="Darras S."/>
        </authorList>
    </citation>
    <scope>NUCLEOTIDE SEQUENCE [LARGE SCALE GENOMIC DNA]</scope>
</reference>
<gene>
    <name evidence="11" type="ORF">CVLEPA_LOCUS30756</name>
</gene>
<dbReference type="PANTHER" id="PTHR19336:SF9">
    <property type="entry name" value="SPINDLE POLE BODY PROTEIN PPC89"/>
    <property type="match status" value="1"/>
</dbReference>
<keyword evidence="5 7" id="KW-0175">Coiled coil</keyword>
<dbReference type="InterPro" id="IPR025913">
    <property type="entry name" value="Cep57_CLD"/>
</dbReference>
<proteinExistence type="inferred from homology"/>
<evidence type="ECO:0000256" key="8">
    <source>
        <dbReference type="SAM" id="MobiDB-lite"/>
    </source>
</evidence>
<feature type="compositionally biased region" description="Basic residues" evidence="8">
    <location>
        <begin position="274"/>
        <end position="288"/>
    </location>
</feature>
<evidence type="ECO:0000256" key="7">
    <source>
        <dbReference type="SAM" id="Coils"/>
    </source>
</evidence>